<dbReference type="Pfam" id="PF13843">
    <property type="entry name" value="DDE_Tnp_1_7"/>
    <property type="match status" value="2"/>
</dbReference>
<dbReference type="InterPro" id="IPR029526">
    <property type="entry name" value="PGBD"/>
</dbReference>
<evidence type="ECO:0000313" key="3">
    <source>
        <dbReference type="EMBL" id="KAJ8971583.1"/>
    </source>
</evidence>
<feature type="domain" description="EF-hand" evidence="2">
    <location>
        <begin position="376"/>
        <end position="411"/>
    </location>
</feature>
<comment type="caution">
    <text evidence="3">The sequence shown here is derived from an EMBL/GenBank/DDBJ whole genome shotgun (WGS) entry which is preliminary data.</text>
</comment>
<organism evidence="3 4">
    <name type="scientific">Rhamnusium bicolor</name>
    <dbReference type="NCBI Taxonomy" id="1586634"/>
    <lineage>
        <taxon>Eukaryota</taxon>
        <taxon>Metazoa</taxon>
        <taxon>Ecdysozoa</taxon>
        <taxon>Arthropoda</taxon>
        <taxon>Hexapoda</taxon>
        <taxon>Insecta</taxon>
        <taxon>Pterygota</taxon>
        <taxon>Neoptera</taxon>
        <taxon>Endopterygota</taxon>
        <taxon>Coleoptera</taxon>
        <taxon>Polyphaga</taxon>
        <taxon>Cucujiformia</taxon>
        <taxon>Chrysomeloidea</taxon>
        <taxon>Cerambycidae</taxon>
        <taxon>Lepturinae</taxon>
        <taxon>Rhagiini</taxon>
        <taxon>Rhamnusium</taxon>
    </lineage>
</organism>
<gene>
    <name evidence="3" type="ORF">NQ314_000641</name>
</gene>
<dbReference type="EMBL" id="JANEYF010000188">
    <property type="protein sequence ID" value="KAJ8971583.1"/>
    <property type="molecule type" value="Genomic_DNA"/>
</dbReference>
<keyword evidence="4" id="KW-1185">Reference proteome</keyword>
<dbReference type="PROSITE" id="PS00018">
    <property type="entry name" value="EF_HAND_1"/>
    <property type="match status" value="1"/>
</dbReference>
<dbReference type="Proteomes" id="UP001162156">
    <property type="component" value="Unassembled WGS sequence"/>
</dbReference>
<dbReference type="InterPro" id="IPR018247">
    <property type="entry name" value="EF_Hand_1_Ca_BS"/>
</dbReference>
<accession>A0AAV8ZVB4</accession>
<dbReference type="PANTHER" id="PTHR46599">
    <property type="entry name" value="PIGGYBAC TRANSPOSABLE ELEMENT-DERIVED PROTEIN 4"/>
    <property type="match status" value="1"/>
</dbReference>
<dbReference type="SUPFAM" id="SSF47473">
    <property type="entry name" value="EF-hand"/>
    <property type="match status" value="1"/>
</dbReference>
<evidence type="ECO:0000313" key="4">
    <source>
        <dbReference type="Proteomes" id="UP001162156"/>
    </source>
</evidence>
<reference evidence="3" key="1">
    <citation type="journal article" date="2023" name="Insect Mol. Biol.">
        <title>Genome sequencing provides insights into the evolution of gene families encoding plant cell wall-degrading enzymes in longhorned beetles.</title>
        <authorList>
            <person name="Shin N.R."/>
            <person name="Okamura Y."/>
            <person name="Kirsch R."/>
            <person name="Pauchet Y."/>
        </authorList>
    </citation>
    <scope>NUCLEOTIDE SEQUENCE</scope>
    <source>
        <strain evidence="3">RBIC_L_NR</strain>
    </source>
</reference>
<keyword evidence="1" id="KW-0106">Calcium</keyword>
<dbReference type="PANTHER" id="PTHR46599:SF3">
    <property type="entry name" value="PIGGYBAC TRANSPOSABLE ELEMENT-DERIVED PROTEIN 4"/>
    <property type="match status" value="1"/>
</dbReference>
<protein>
    <recommendedName>
        <fullName evidence="2">EF-hand domain-containing protein</fullName>
    </recommendedName>
</protein>
<evidence type="ECO:0000259" key="2">
    <source>
        <dbReference type="PROSITE" id="PS50222"/>
    </source>
</evidence>
<dbReference type="Gene3D" id="1.10.238.10">
    <property type="entry name" value="EF-hand"/>
    <property type="match status" value="1"/>
</dbReference>
<name>A0AAV8ZVB4_9CUCU</name>
<proteinExistence type="predicted"/>
<sequence>MDLSKLTSDEAYAFIDEIPSDTGSVISGAPSQDDIEEVDEDHFVEEVDEAHFVEVRHIHNINLVEYDSEDELPLSHFVKKPIEWTKDANFANTPLASTEDFGPNVPDDTEIPTDTFMCLFTTELIDKIVFETNLYAVQKFDDRFQPTDSEEIRCFLGVNLMMGLARKPSYRDHWSSTMQIRDPFISSSMSHDRFGWLLRHKNEPKHIVNVKTKLERGTCDWVISKNGLLYVKWMDNKPVLFLSNFHSPADAEIVRRKQKDGSSKSISCLKLVKDYNVHMGYVDQSDIDRLPNRKSLNLKDFRLDVCIELVGADPCMPKKGRKSAENVRNKFKLTVPAEIRFDKCAHLPVHNTIVSVEEWASMWDDYSKNPDNALEWQTQYLRFMFDLEDASGDGSIDVDEFTSVCSCYGLEASECKEAFQKIAQTMLSLTY</sequence>
<dbReference type="GO" id="GO:0005509">
    <property type="term" value="F:calcium ion binding"/>
    <property type="evidence" value="ECO:0007669"/>
    <property type="project" value="InterPro"/>
</dbReference>
<dbReference type="InterPro" id="IPR002048">
    <property type="entry name" value="EF_hand_dom"/>
</dbReference>
<evidence type="ECO:0000256" key="1">
    <source>
        <dbReference type="ARBA" id="ARBA00022837"/>
    </source>
</evidence>
<dbReference type="InterPro" id="IPR011992">
    <property type="entry name" value="EF-hand-dom_pair"/>
</dbReference>
<dbReference type="PROSITE" id="PS50222">
    <property type="entry name" value="EF_HAND_2"/>
    <property type="match status" value="1"/>
</dbReference>
<dbReference type="AlphaFoldDB" id="A0AAV8ZVB4"/>